<proteinExistence type="predicted"/>
<accession>A0A9J6GVB4</accession>
<gene>
    <name evidence="1" type="ORF">HPB48_021841</name>
</gene>
<protein>
    <submittedName>
        <fullName evidence="1">Uncharacterized protein</fullName>
    </submittedName>
</protein>
<dbReference type="EMBL" id="JABSTR010000011">
    <property type="protein sequence ID" value="KAH9382398.1"/>
    <property type="molecule type" value="Genomic_DNA"/>
</dbReference>
<evidence type="ECO:0000313" key="1">
    <source>
        <dbReference type="EMBL" id="KAH9382398.1"/>
    </source>
</evidence>
<dbReference type="Proteomes" id="UP000821853">
    <property type="component" value="Chromosome 9"/>
</dbReference>
<sequence>MARSSGPAGAPTLALVRPRNVYFAGPGGGGQLVRLRVQPDRDAHHPTPAVGLLESPGILRSARSPARAAKTLPCRTAAARISTVPAITLISRKCVPYAEKSR</sequence>
<keyword evidence="2" id="KW-1185">Reference proteome</keyword>
<reference evidence="1 2" key="1">
    <citation type="journal article" date="2020" name="Cell">
        <title>Large-Scale Comparative Analyses of Tick Genomes Elucidate Their Genetic Diversity and Vector Capacities.</title>
        <authorList>
            <consortium name="Tick Genome and Microbiome Consortium (TIGMIC)"/>
            <person name="Jia N."/>
            <person name="Wang J."/>
            <person name="Shi W."/>
            <person name="Du L."/>
            <person name="Sun Y."/>
            <person name="Zhan W."/>
            <person name="Jiang J.F."/>
            <person name="Wang Q."/>
            <person name="Zhang B."/>
            <person name="Ji P."/>
            <person name="Bell-Sakyi L."/>
            <person name="Cui X.M."/>
            <person name="Yuan T.T."/>
            <person name="Jiang B.G."/>
            <person name="Yang W.F."/>
            <person name="Lam T.T."/>
            <person name="Chang Q.C."/>
            <person name="Ding S.J."/>
            <person name="Wang X.J."/>
            <person name="Zhu J.G."/>
            <person name="Ruan X.D."/>
            <person name="Zhao L."/>
            <person name="Wei J.T."/>
            <person name="Ye R.Z."/>
            <person name="Que T.C."/>
            <person name="Du C.H."/>
            <person name="Zhou Y.H."/>
            <person name="Cheng J.X."/>
            <person name="Dai P.F."/>
            <person name="Guo W.B."/>
            <person name="Han X.H."/>
            <person name="Huang E.J."/>
            <person name="Li L.F."/>
            <person name="Wei W."/>
            <person name="Gao Y.C."/>
            <person name="Liu J.Z."/>
            <person name="Shao H.Z."/>
            <person name="Wang X."/>
            <person name="Wang C.C."/>
            <person name="Yang T.C."/>
            <person name="Huo Q.B."/>
            <person name="Li W."/>
            <person name="Chen H.Y."/>
            <person name="Chen S.E."/>
            <person name="Zhou L.G."/>
            <person name="Ni X.B."/>
            <person name="Tian J.H."/>
            <person name="Sheng Y."/>
            <person name="Liu T."/>
            <person name="Pan Y.S."/>
            <person name="Xia L.Y."/>
            <person name="Li J."/>
            <person name="Zhao F."/>
            <person name="Cao W.C."/>
        </authorList>
    </citation>
    <scope>NUCLEOTIDE SEQUENCE [LARGE SCALE GENOMIC DNA]</scope>
    <source>
        <strain evidence="1">HaeL-2018</strain>
    </source>
</reference>
<name>A0A9J6GVB4_HAELO</name>
<organism evidence="1 2">
    <name type="scientific">Haemaphysalis longicornis</name>
    <name type="common">Bush tick</name>
    <dbReference type="NCBI Taxonomy" id="44386"/>
    <lineage>
        <taxon>Eukaryota</taxon>
        <taxon>Metazoa</taxon>
        <taxon>Ecdysozoa</taxon>
        <taxon>Arthropoda</taxon>
        <taxon>Chelicerata</taxon>
        <taxon>Arachnida</taxon>
        <taxon>Acari</taxon>
        <taxon>Parasitiformes</taxon>
        <taxon>Ixodida</taxon>
        <taxon>Ixodoidea</taxon>
        <taxon>Ixodidae</taxon>
        <taxon>Haemaphysalinae</taxon>
        <taxon>Haemaphysalis</taxon>
    </lineage>
</organism>
<dbReference type="AlphaFoldDB" id="A0A9J6GVB4"/>
<evidence type="ECO:0000313" key="2">
    <source>
        <dbReference type="Proteomes" id="UP000821853"/>
    </source>
</evidence>
<comment type="caution">
    <text evidence="1">The sequence shown here is derived from an EMBL/GenBank/DDBJ whole genome shotgun (WGS) entry which is preliminary data.</text>
</comment>
<dbReference type="VEuPathDB" id="VectorBase:HLOH_057096"/>